<dbReference type="NCBIfam" id="TIGR00231">
    <property type="entry name" value="small_GTP"/>
    <property type="match status" value="1"/>
</dbReference>
<dbReference type="InterPro" id="IPR001806">
    <property type="entry name" value="Small_GTPase"/>
</dbReference>
<name>A0AAX4P0R6_9CHLO</name>
<organism evidence="6 7">
    <name type="scientific">Chloropicon roscoffensis</name>
    <dbReference type="NCBI Taxonomy" id="1461544"/>
    <lineage>
        <taxon>Eukaryota</taxon>
        <taxon>Viridiplantae</taxon>
        <taxon>Chlorophyta</taxon>
        <taxon>Chloropicophyceae</taxon>
        <taxon>Chloropicales</taxon>
        <taxon>Chloropicaceae</taxon>
        <taxon>Chloropicon</taxon>
    </lineage>
</organism>
<dbReference type="GO" id="GO:0005525">
    <property type="term" value="F:GTP binding"/>
    <property type="evidence" value="ECO:0007669"/>
    <property type="project" value="UniProtKB-KW"/>
</dbReference>
<evidence type="ECO:0000313" key="7">
    <source>
        <dbReference type="Proteomes" id="UP001472866"/>
    </source>
</evidence>
<dbReference type="PRINTS" id="PR00449">
    <property type="entry name" value="RASTRNSFRMNG"/>
</dbReference>
<evidence type="ECO:0000256" key="2">
    <source>
        <dbReference type="ARBA" id="ARBA00022741"/>
    </source>
</evidence>
<dbReference type="SMART" id="SM00174">
    <property type="entry name" value="RHO"/>
    <property type="match status" value="1"/>
</dbReference>
<dbReference type="FunFam" id="3.40.50.300:FF:001329">
    <property type="entry name" value="Small GTP-binding protein, putative"/>
    <property type="match status" value="1"/>
</dbReference>
<accession>A0AAX4P0R6</accession>
<evidence type="ECO:0000256" key="5">
    <source>
        <dbReference type="SAM" id="MobiDB-lite"/>
    </source>
</evidence>
<comment type="similarity">
    <text evidence="1">Belongs to the small GTPase superfamily. Rab family.</text>
</comment>
<reference evidence="6 7" key="1">
    <citation type="submission" date="2024-03" db="EMBL/GenBank/DDBJ databases">
        <title>Complete genome sequence of the green alga Chloropicon roscoffensis RCC1871.</title>
        <authorList>
            <person name="Lemieux C."/>
            <person name="Pombert J.-F."/>
            <person name="Otis C."/>
            <person name="Turmel M."/>
        </authorList>
    </citation>
    <scope>NUCLEOTIDE SEQUENCE [LARGE SCALE GENOMIC DNA]</scope>
    <source>
        <strain evidence="6 7">RCC1871</strain>
    </source>
</reference>
<keyword evidence="7" id="KW-1185">Reference proteome</keyword>
<dbReference type="InterPro" id="IPR027417">
    <property type="entry name" value="P-loop_NTPase"/>
</dbReference>
<dbReference type="GO" id="GO:0012505">
    <property type="term" value="C:endomembrane system"/>
    <property type="evidence" value="ECO:0007669"/>
    <property type="project" value="UniProtKB-SubCell"/>
</dbReference>
<keyword evidence="2" id="KW-0547">Nucleotide-binding</keyword>
<dbReference type="SMART" id="SM00176">
    <property type="entry name" value="RAN"/>
    <property type="match status" value="1"/>
</dbReference>
<dbReference type="PROSITE" id="PS51419">
    <property type="entry name" value="RAB"/>
    <property type="match status" value="1"/>
</dbReference>
<keyword evidence="3" id="KW-0342">GTP-binding</keyword>
<dbReference type="InterPro" id="IPR005225">
    <property type="entry name" value="Small_GTP-bd"/>
</dbReference>
<dbReference type="Proteomes" id="UP001472866">
    <property type="component" value="Chromosome 02"/>
</dbReference>
<dbReference type="Gene3D" id="3.40.50.300">
    <property type="entry name" value="P-loop containing nucleotide triphosphate hydrolases"/>
    <property type="match status" value="1"/>
</dbReference>
<dbReference type="PROSITE" id="PS51420">
    <property type="entry name" value="RHO"/>
    <property type="match status" value="1"/>
</dbReference>
<dbReference type="Pfam" id="PF00071">
    <property type="entry name" value="Ras"/>
    <property type="match status" value="1"/>
</dbReference>
<dbReference type="SMART" id="SM00173">
    <property type="entry name" value="RAS"/>
    <property type="match status" value="1"/>
</dbReference>
<dbReference type="PANTHER" id="PTHR47977">
    <property type="entry name" value="RAS-RELATED PROTEIN RAB"/>
    <property type="match status" value="1"/>
</dbReference>
<protein>
    <submittedName>
        <fullName evidence="6">Small rab-like GTPase</fullName>
    </submittedName>
</protein>
<dbReference type="EMBL" id="CP151502">
    <property type="protein sequence ID" value="WZN59980.1"/>
    <property type="molecule type" value="Genomic_DNA"/>
</dbReference>
<feature type="region of interest" description="Disordered" evidence="5">
    <location>
        <begin position="176"/>
        <end position="270"/>
    </location>
</feature>
<evidence type="ECO:0000256" key="3">
    <source>
        <dbReference type="ARBA" id="ARBA00023134"/>
    </source>
</evidence>
<evidence type="ECO:0000313" key="6">
    <source>
        <dbReference type="EMBL" id="WZN59980.1"/>
    </source>
</evidence>
<dbReference type="SMART" id="SM00175">
    <property type="entry name" value="RAB"/>
    <property type="match status" value="1"/>
</dbReference>
<dbReference type="AlphaFoldDB" id="A0AAX4P0R6"/>
<feature type="compositionally biased region" description="Basic residues" evidence="5">
    <location>
        <begin position="254"/>
        <end position="264"/>
    </location>
</feature>
<dbReference type="SUPFAM" id="SSF52540">
    <property type="entry name" value="P-loop containing nucleoside triphosphate hydrolases"/>
    <property type="match status" value="1"/>
</dbReference>
<gene>
    <name evidence="6" type="ORF">HKI87_02g15080</name>
</gene>
<dbReference type="InterPro" id="IPR050227">
    <property type="entry name" value="Rab"/>
</dbReference>
<comment type="subcellular location">
    <subcellularLocation>
        <location evidence="4">Endomembrane system</location>
        <topology evidence="4">Lipid-anchor</topology>
    </subcellularLocation>
</comment>
<dbReference type="GO" id="GO:0003924">
    <property type="term" value="F:GTPase activity"/>
    <property type="evidence" value="ECO:0007669"/>
    <property type="project" value="InterPro"/>
</dbReference>
<feature type="compositionally biased region" description="Polar residues" evidence="5">
    <location>
        <begin position="176"/>
        <end position="206"/>
    </location>
</feature>
<dbReference type="PROSITE" id="PS51421">
    <property type="entry name" value="RAS"/>
    <property type="match status" value="1"/>
</dbReference>
<evidence type="ECO:0000256" key="1">
    <source>
        <dbReference type="ARBA" id="ARBA00006270"/>
    </source>
</evidence>
<proteinExistence type="inferred from homology"/>
<evidence type="ECO:0000256" key="4">
    <source>
        <dbReference type="ARBA" id="ARBA00037868"/>
    </source>
</evidence>
<sequence>MQEEDFEKTIKVLIVGNGKVGKSSMIRRFCTGTFTNTYKRTIGVDFLEKVQYCRELGEDVRMMLWDTAGQEEYDTITRTYYRGAGACVLAFSTTDRDSFRTVSTWKKKVEAECGEIAMVLVQTKADLIDQAVVDKDEAEQLAENLGLKFYRTSVKDNLNVDLVFEDLVVLADRYAQSQGQARPSSQQTLGGESGSSDGVQGASRASTGERALDEGSKTPPKKKSIFKTKKDTRDESAAGTGESFTISGPSKQRSGGKKKMKTKLKNCSIA</sequence>
<feature type="compositionally biased region" description="Polar residues" evidence="5">
    <location>
        <begin position="242"/>
        <end position="253"/>
    </location>
</feature>